<dbReference type="PANTHER" id="PTHR24421:SF10">
    <property type="entry name" value="NITRATE_NITRITE SENSOR PROTEIN NARQ"/>
    <property type="match status" value="1"/>
</dbReference>
<proteinExistence type="predicted"/>
<dbReference type="InterPro" id="IPR050482">
    <property type="entry name" value="Sensor_HK_TwoCompSys"/>
</dbReference>
<keyword evidence="7" id="KW-0067">ATP-binding</keyword>
<dbReference type="Proteomes" id="UP001500689">
    <property type="component" value="Unassembled WGS sequence"/>
</dbReference>
<feature type="transmembrane region" description="Helical" evidence="10">
    <location>
        <begin position="20"/>
        <end position="39"/>
    </location>
</feature>
<keyword evidence="9" id="KW-0175">Coiled coil</keyword>
<evidence type="ECO:0000313" key="13">
    <source>
        <dbReference type="EMBL" id="GAA3556212.1"/>
    </source>
</evidence>
<keyword evidence="14" id="KW-1185">Reference proteome</keyword>
<feature type="domain" description="Signal transduction histidine kinase subgroup 3 dimerisation and phosphoacceptor" evidence="12">
    <location>
        <begin position="196"/>
        <end position="262"/>
    </location>
</feature>
<dbReference type="GO" id="GO:0016301">
    <property type="term" value="F:kinase activity"/>
    <property type="evidence" value="ECO:0007669"/>
    <property type="project" value="UniProtKB-KW"/>
</dbReference>
<evidence type="ECO:0000256" key="7">
    <source>
        <dbReference type="ARBA" id="ARBA00022840"/>
    </source>
</evidence>
<keyword evidence="6 13" id="KW-0418">Kinase</keyword>
<dbReference type="Gene3D" id="1.20.5.1930">
    <property type="match status" value="1"/>
</dbReference>
<evidence type="ECO:0000256" key="4">
    <source>
        <dbReference type="ARBA" id="ARBA00022679"/>
    </source>
</evidence>
<comment type="catalytic activity">
    <reaction evidence="1">
        <text>ATP + protein L-histidine = ADP + protein N-phospho-L-histidine.</text>
        <dbReference type="EC" id="2.7.13.3"/>
    </reaction>
</comment>
<feature type="transmembrane region" description="Helical" evidence="10">
    <location>
        <begin position="79"/>
        <end position="105"/>
    </location>
</feature>
<evidence type="ECO:0000256" key="1">
    <source>
        <dbReference type="ARBA" id="ARBA00000085"/>
    </source>
</evidence>
<sequence length="385" mass="40097">MAEPAARPPALRFEMLSDTMVPPLLAAVAIVVTSFELGTDRVIFRPLAITLFVLTALFAVTTFLPWTRVPARGRIALTVGYGACAAALLPLAPTTLAPAFAFAASAAAGGKLATHRAAVAVSALDACFAALALWIVGQLAPTGNQWPWWLGLTAALPAYLGMSRKDRAAALENAERAAAEAQRAAASEAREATLLERNRIARELHDVLGHSLTGIAMQLDLADALATNGRSTEANSAVLRARSIAVDSVTQMREAVHALRDDSQTLSEALQALADNESVPFTCTGEPRPATPDVTHALLRAAQEALTNAAKHAPGASRRIDLDYTDDAVHLIVTNTAAPAGPHGVGGGTGLGLTAMRERVAVLDGSVQTGPDEVGGWVVEARVPI</sequence>
<evidence type="ECO:0000256" key="6">
    <source>
        <dbReference type="ARBA" id="ARBA00022777"/>
    </source>
</evidence>
<evidence type="ECO:0000313" key="14">
    <source>
        <dbReference type="Proteomes" id="UP001500689"/>
    </source>
</evidence>
<dbReference type="EMBL" id="BAAAZN010000009">
    <property type="protein sequence ID" value="GAA3556212.1"/>
    <property type="molecule type" value="Genomic_DNA"/>
</dbReference>
<keyword evidence="10" id="KW-0812">Transmembrane</keyword>
<keyword evidence="10" id="KW-0472">Membrane</keyword>
<dbReference type="SUPFAM" id="SSF55874">
    <property type="entry name" value="ATPase domain of HSP90 chaperone/DNA topoisomerase II/histidine kinase"/>
    <property type="match status" value="1"/>
</dbReference>
<evidence type="ECO:0000259" key="12">
    <source>
        <dbReference type="Pfam" id="PF07730"/>
    </source>
</evidence>
<dbReference type="InterPro" id="IPR011712">
    <property type="entry name" value="Sig_transdc_His_kin_sub3_dim/P"/>
</dbReference>
<dbReference type="InterPro" id="IPR003594">
    <property type="entry name" value="HATPase_dom"/>
</dbReference>
<keyword evidence="10" id="KW-1133">Transmembrane helix</keyword>
<evidence type="ECO:0000256" key="2">
    <source>
        <dbReference type="ARBA" id="ARBA00012438"/>
    </source>
</evidence>
<dbReference type="PANTHER" id="PTHR24421">
    <property type="entry name" value="NITRATE/NITRITE SENSOR PROTEIN NARX-RELATED"/>
    <property type="match status" value="1"/>
</dbReference>
<evidence type="ECO:0000256" key="3">
    <source>
        <dbReference type="ARBA" id="ARBA00022553"/>
    </source>
</evidence>
<feature type="domain" description="Histidine kinase/HSP90-like ATPase" evidence="11">
    <location>
        <begin position="297"/>
        <end position="384"/>
    </location>
</feature>
<accession>A0ABP6WSV0</accession>
<keyword evidence="4" id="KW-0808">Transferase</keyword>
<keyword evidence="8" id="KW-0902">Two-component regulatory system</keyword>
<dbReference type="RefSeq" id="WP_344862821.1">
    <property type="nucleotide sequence ID" value="NZ_BAAAZN010000009.1"/>
</dbReference>
<dbReference type="Pfam" id="PF07730">
    <property type="entry name" value="HisKA_3"/>
    <property type="match status" value="1"/>
</dbReference>
<protein>
    <recommendedName>
        <fullName evidence="2">histidine kinase</fullName>
        <ecNumber evidence="2">2.7.13.3</ecNumber>
    </recommendedName>
</protein>
<feature type="transmembrane region" description="Helical" evidence="10">
    <location>
        <begin position="46"/>
        <end position="67"/>
    </location>
</feature>
<evidence type="ECO:0000256" key="10">
    <source>
        <dbReference type="SAM" id="Phobius"/>
    </source>
</evidence>
<feature type="transmembrane region" description="Helical" evidence="10">
    <location>
        <begin position="146"/>
        <end position="162"/>
    </location>
</feature>
<keyword evidence="3" id="KW-0597">Phosphoprotein</keyword>
<dbReference type="EC" id="2.7.13.3" evidence="2"/>
<comment type="caution">
    <text evidence="13">The sequence shown here is derived from an EMBL/GenBank/DDBJ whole genome shotgun (WGS) entry which is preliminary data.</text>
</comment>
<keyword evidence="5" id="KW-0547">Nucleotide-binding</keyword>
<organism evidence="13 14">
    <name type="scientific">Amycolatopsis ultiminotia</name>
    <dbReference type="NCBI Taxonomy" id="543629"/>
    <lineage>
        <taxon>Bacteria</taxon>
        <taxon>Bacillati</taxon>
        <taxon>Actinomycetota</taxon>
        <taxon>Actinomycetes</taxon>
        <taxon>Pseudonocardiales</taxon>
        <taxon>Pseudonocardiaceae</taxon>
        <taxon>Amycolatopsis</taxon>
    </lineage>
</organism>
<evidence type="ECO:0000256" key="9">
    <source>
        <dbReference type="SAM" id="Coils"/>
    </source>
</evidence>
<gene>
    <name evidence="13" type="ORF">GCM10022222_44770</name>
</gene>
<dbReference type="InterPro" id="IPR036890">
    <property type="entry name" value="HATPase_C_sf"/>
</dbReference>
<evidence type="ECO:0000256" key="5">
    <source>
        <dbReference type="ARBA" id="ARBA00022741"/>
    </source>
</evidence>
<dbReference type="Gene3D" id="3.30.565.10">
    <property type="entry name" value="Histidine kinase-like ATPase, C-terminal domain"/>
    <property type="match status" value="1"/>
</dbReference>
<feature type="transmembrane region" description="Helical" evidence="10">
    <location>
        <begin position="117"/>
        <end position="140"/>
    </location>
</feature>
<reference evidence="14" key="1">
    <citation type="journal article" date="2019" name="Int. J. Syst. Evol. Microbiol.">
        <title>The Global Catalogue of Microorganisms (GCM) 10K type strain sequencing project: providing services to taxonomists for standard genome sequencing and annotation.</title>
        <authorList>
            <consortium name="The Broad Institute Genomics Platform"/>
            <consortium name="The Broad Institute Genome Sequencing Center for Infectious Disease"/>
            <person name="Wu L."/>
            <person name="Ma J."/>
        </authorList>
    </citation>
    <scope>NUCLEOTIDE SEQUENCE [LARGE SCALE GENOMIC DNA]</scope>
    <source>
        <strain evidence="14">JCM 16898</strain>
    </source>
</reference>
<feature type="coiled-coil region" evidence="9">
    <location>
        <begin position="164"/>
        <end position="198"/>
    </location>
</feature>
<evidence type="ECO:0000256" key="8">
    <source>
        <dbReference type="ARBA" id="ARBA00023012"/>
    </source>
</evidence>
<dbReference type="Pfam" id="PF02518">
    <property type="entry name" value="HATPase_c"/>
    <property type="match status" value="1"/>
</dbReference>
<name>A0ABP6WSV0_9PSEU</name>
<dbReference type="CDD" id="cd16917">
    <property type="entry name" value="HATPase_UhpB-NarQ-NarX-like"/>
    <property type="match status" value="1"/>
</dbReference>
<evidence type="ECO:0000259" key="11">
    <source>
        <dbReference type="Pfam" id="PF02518"/>
    </source>
</evidence>